<dbReference type="RefSeq" id="WP_126686034.1">
    <property type="nucleotide sequence ID" value="NZ_RYYV01000015.1"/>
</dbReference>
<proteinExistence type="predicted"/>
<dbReference type="Proteomes" id="UP000274358">
    <property type="component" value="Unassembled WGS sequence"/>
</dbReference>
<feature type="signal peptide" evidence="2">
    <location>
        <begin position="1"/>
        <end position="22"/>
    </location>
</feature>
<keyword evidence="4" id="KW-1185">Reference proteome</keyword>
<sequence length="411" mass="44427">MRRAVMVLAALAGVALAQTVLASPPEPSRLDAFNDWVKRQTVDPSPMWKVWTMAGDHMDVIANGVNHIPVVGPPAAVGWDAIDFARRTGEAAVNAEDSERTDNLKIINADAALLKNLQGQGVDIASDDRATAARARLIQAMHNPGERPDEDTLMHLMDVIHGHIGYAVCRVGLENVISNTVDGLLGDRLKSSAKEELEAGDSAYDFVKEHSQLAARVNKLSLGLAWHGWRKFGSYAGMARYYADRLADKGVDLAVDKVLDELLTDHLKEAWGDALYEKFKKTMQEHPSQLRRVAAAAPVLPAAALIPAAAPAVAVPALQAVPAPPPPASDLLVNGIRTDGYEMRVADNYRPPVERYPTPHEDSPPVQQEQEQQDSQTTASDSSDHEQQAPTDWSSLRQASACAGSGGCSFY</sequence>
<reference evidence="3 4" key="1">
    <citation type="submission" date="2018-12" db="EMBL/GenBank/DDBJ databases">
        <title>Dyella dinghuensis sp. nov. DHOA06 and Dyella choica sp. nov. 4M-K27, isolated from forest soil.</title>
        <authorList>
            <person name="Qiu L.-H."/>
            <person name="Gao Z.-H."/>
        </authorList>
    </citation>
    <scope>NUCLEOTIDE SEQUENCE [LARGE SCALE GENOMIC DNA]</scope>
    <source>
        <strain evidence="3 4">4M-K27</strain>
    </source>
</reference>
<feature type="region of interest" description="Disordered" evidence="1">
    <location>
        <begin position="348"/>
        <end position="411"/>
    </location>
</feature>
<name>A0A3S0PK28_9GAMM</name>
<accession>A0A3S0PK28</accession>
<evidence type="ECO:0000313" key="4">
    <source>
        <dbReference type="Proteomes" id="UP000274358"/>
    </source>
</evidence>
<feature type="compositionally biased region" description="Polar residues" evidence="1">
    <location>
        <begin position="388"/>
        <end position="398"/>
    </location>
</feature>
<comment type="caution">
    <text evidence="3">The sequence shown here is derived from an EMBL/GenBank/DDBJ whole genome shotgun (WGS) entry which is preliminary data.</text>
</comment>
<evidence type="ECO:0000313" key="3">
    <source>
        <dbReference type="EMBL" id="RUL72437.1"/>
    </source>
</evidence>
<evidence type="ECO:0000256" key="2">
    <source>
        <dbReference type="SAM" id="SignalP"/>
    </source>
</evidence>
<organism evidence="3 4">
    <name type="scientific">Dyella choica</name>
    <dbReference type="NCBI Taxonomy" id="1927959"/>
    <lineage>
        <taxon>Bacteria</taxon>
        <taxon>Pseudomonadati</taxon>
        <taxon>Pseudomonadota</taxon>
        <taxon>Gammaproteobacteria</taxon>
        <taxon>Lysobacterales</taxon>
        <taxon>Rhodanobacteraceae</taxon>
        <taxon>Dyella</taxon>
    </lineage>
</organism>
<evidence type="ECO:0000256" key="1">
    <source>
        <dbReference type="SAM" id="MobiDB-lite"/>
    </source>
</evidence>
<dbReference type="EMBL" id="RYYV01000015">
    <property type="protein sequence ID" value="RUL72437.1"/>
    <property type="molecule type" value="Genomic_DNA"/>
</dbReference>
<feature type="chain" id="PRO_5018631909" evidence="2">
    <location>
        <begin position="23"/>
        <end position="411"/>
    </location>
</feature>
<gene>
    <name evidence="3" type="ORF">EKH80_17265</name>
</gene>
<protein>
    <submittedName>
        <fullName evidence="3">Uncharacterized protein</fullName>
    </submittedName>
</protein>
<keyword evidence="2" id="KW-0732">Signal</keyword>
<feature type="compositionally biased region" description="Low complexity" evidence="1">
    <location>
        <begin position="364"/>
        <end position="381"/>
    </location>
</feature>
<dbReference type="AlphaFoldDB" id="A0A3S0PK28"/>